<dbReference type="PaxDb" id="4081-Solyc03g059060.1.1"/>
<evidence type="ECO:0000313" key="1">
    <source>
        <dbReference type="EnsemblPlants" id="Solyc03g059060.1.1.1"/>
    </source>
</evidence>
<reference evidence="1" key="1">
    <citation type="journal article" date="2012" name="Nature">
        <title>The tomato genome sequence provides insights into fleshy fruit evolution.</title>
        <authorList>
            <consortium name="Tomato Genome Consortium"/>
        </authorList>
    </citation>
    <scope>NUCLEOTIDE SEQUENCE [LARGE SCALE GENOMIC DNA]</scope>
    <source>
        <strain evidence="1">cv. Heinz 1706</strain>
    </source>
</reference>
<dbReference type="Proteomes" id="UP000004994">
    <property type="component" value="Chromosome 3"/>
</dbReference>
<dbReference type="Gramene" id="Solyc03g059060.1.1">
    <property type="protein sequence ID" value="Solyc03g059060.1.1.1"/>
    <property type="gene ID" value="Solyc03g059060.1"/>
</dbReference>
<dbReference type="AlphaFoldDB" id="A0A3Q7G7J1"/>
<protein>
    <submittedName>
        <fullName evidence="1">Uncharacterized protein</fullName>
    </submittedName>
</protein>
<proteinExistence type="predicted"/>
<name>A0A3Q7G7J1_SOLLC</name>
<organism evidence="1">
    <name type="scientific">Solanum lycopersicum</name>
    <name type="common">Tomato</name>
    <name type="synonym">Lycopersicon esculentum</name>
    <dbReference type="NCBI Taxonomy" id="4081"/>
    <lineage>
        <taxon>Eukaryota</taxon>
        <taxon>Viridiplantae</taxon>
        <taxon>Streptophyta</taxon>
        <taxon>Embryophyta</taxon>
        <taxon>Tracheophyta</taxon>
        <taxon>Spermatophyta</taxon>
        <taxon>Magnoliopsida</taxon>
        <taxon>eudicotyledons</taxon>
        <taxon>Gunneridae</taxon>
        <taxon>Pentapetalae</taxon>
        <taxon>asterids</taxon>
        <taxon>lamiids</taxon>
        <taxon>Solanales</taxon>
        <taxon>Solanaceae</taxon>
        <taxon>Solanoideae</taxon>
        <taxon>Solaneae</taxon>
        <taxon>Solanum</taxon>
        <taxon>Solanum subgen. Lycopersicon</taxon>
    </lineage>
</organism>
<reference evidence="1" key="2">
    <citation type="submission" date="2019-01" db="UniProtKB">
        <authorList>
            <consortium name="EnsemblPlants"/>
        </authorList>
    </citation>
    <scope>IDENTIFICATION</scope>
    <source>
        <strain evidence="1">cv. Heinz 1706</strain>
    </source>
</reference>
<dbReference type="EnsemblPlants" id="Solyc03g059060.1.1">
    <property type="protein sequence ID" value="Solyc03g059060.1.1.1"/>
    <property type="gene ID" value="Solyc03g059060.1"/>
</dbReference>
<evidence type="ECO:0000313" key="2">
    <source>
        <dbReference type="Proteomes" id="UP000004994"/>
    </source>
</evidence>
<dbReference type="InParanoid" id="A0A3Q7G7J1"/>
<sequence>MSFTKLETTRGVCNIHGVPIQYAMINQYQTIQYKDTIWSILYSNILSNYCIRL</sequence>
<accession>A0A3Q7G7J1</accession>
<keyword evidence="2" id="KW-1185">Reference proteome</keyword>